<reference evidence="2" key="1">
    <citation type="journal article" date="2019" name="Int. J. Syst. Evol. Microbiol.">
        <title>The Global Catalogue of Microorganisms (GCM) 10K type strain sequencing project: providing services to taxonomists for standard genome sequencing and annotation.</title>
        <authorList>
            <consortium name="The Broad Institute Genomics Platform"/>
            <consortium name="The Broad Institute Genome Sequencing Center for Infectious Disease"/>
            <person name="Wu L."/>
            <person name="Ma J."/>
        </authorList>
    </citation>
    <scope>NUCLEOTIDE SEQUENCE [LARGE SCALE GENOMIC DNA]</scope>
    <source>
        <strain evidence="2">NCAIM B.02333</strain>
    </source>
</reference>
<comment type="caution">
    <text evidence="1">The sequence shown here is derived from an EMBL/GenBank/DDBJ whole genome shotgun (WGS) entry which is preliminary data.</text>
</comment>
<accession>A0ABV7WHN2</accession>
<gene>
    <name evidence="1" type="ORF">ACFOLH_12550</name>
</gene>
<evidence type="ECO:0000313" key="1">
    <source>
        <dbReference type="EMBL" id="MFC3689175.1"/>
    </source>
</evidence>
<dbReference type="InterPro" id="IPR019639">
    <property type="entry name" value="DUF2505"/>
</dbReference>
<name>A0ABV7WHN2_9MICO</name>
<dbReference type="Pfam" id="PF10698">
    <property type="entry name" value="DUF2505"/>
    <property type="match status" value="1"/>
</dbReference>
<dbReference type="Proteomes" id="UP001595685">
    <property type="component" value="Unassembled WGS sequence"/>
</dbReference>
<proteinExistence type="predicted"/>
<sequence>MQQTLRWPVAPQQVVRARCDAGYLEALCRRTGAVEHDVQVDGLTTVVRRTMPTDRFPDFARKLTGQTITLVETTTWQAEADAAGSRHGEVRLVVEGAPVGATSTTVVRPDGTGAVEVVSGQVTAKVPLIGGKIEKAVLPALEAALDAQVDTYRAWAAQDG</sequence>
<keyword evidence="2" id="KW-1185">Reference proteome</keyword>
<dbReference type="EMBL" id="JBHRWW010000008">
    <property type="protein sequence ID" value="MFC3689175.1"/>
    <property type="molecule type" value="Genomic_DNA"/>
</dbReference>
<evidence type="ECO:0000313" key="2">
    <source>
        <dbReference type="Proteomes" id="UP001595685"/>
    </source>
</evidence>
<organism evidence="1 2">
    <name type="scientific">Aquipuribacter hungaricus</name>
    <dbReference type="NCBI Taxonomy" id="545624"/>
    <lineage>
        <taxon>Bacteria</taxon>
        <taxon>Bacillati</taxon>
        <taxon>Actinomycetota</taxon>
        <taxon>Actinomycetes</taxon>
        <taxon>Micrococcales</taxon>
        <taxon>Intrasporangiaceae</taxon>
        <taxon>Aquipuribacter</taxon>
    </lineage>
</organism>
<dbReference type="RefSeq" id="WP_340288643.1">
    <property type="nucleotide sequence ID" value="NZ_JBBEOI010000002.1"/>
</dbReference>
<protein>
    <submittedName>
        <fullName evidence="1">DUF2505 domain-containing protein</fullName>
    </submittedName>
</protein>